<evidence type="ECO:0000256" key="2">
    <source>
        <dbReference type="ARBA" id="ARBA00005046"/>
    </source>
</evidence>
<organism evidence="9 10">
    <name type="scientific">Leifsonia williamsii</name>
    <dbReference type="NCBI Taxonomy" id="3035919"/>
    <lineage>
        <taxon>Bacteria</taxon>
        <taxon>Bacillati</taxon>
        <taxon>Actinomycetota</taxon>
        <taxon>Actinomycetes</taxon>
        <taxon>Micrococcales</taxon>
        <taxon>Microbacteriaceae</taxon>
        <taxon>Leifsonia</taxon>
    </lineage>
</organism>
<keyword evidence="7" id="KW-0479">Metal-binding</keyword>
<dbReference type="Gene3D" id="3.40.980.10">
    <property type="entry name" value="MoaB/Mog-like domain"/>
    <property type="match status" value="1"/>
</dbReference>
<dbReference type="PANTHER" id="PTHR10192">
    <property type="entry name" value="MOLYBDOPTERIN BIOSYNTHESIS PROTEIN"/>
    <property type="match status" value="1"/>
</dbReference>
<proteinExistence type="inferred from homology"/>
<reference evidence="9" key="1">
    <citation type="submission" date="2023-06" db="EMBL/GenBank/DDBJ databases">
        <title>MT1 and MT2 Draft Genomes of Novel Species.</title>
        <authorList>
            <person name="Venkateswaran K."/>
        </authorList>
    </citation>
    <scope>NUCLEOTIDE SEQUENCE</scope>
    <source>
        <strain evidence="9">F6_8S_P_1B</strain>
    </source>
</reference>
<evidence type="ECO:0000313" key="10">
    <source>
        <dbReference type="Proteomes" id="UP001174208"/>
    </source>
</evidence>
<evidence type="ECO:0000256" key="4">
    <source>
        <dbReference type="ARBA" id="ARBA00022505"/>
    </source>
</evidence>
<keyword evidence="7" id="KW-0460">Magnesium</keyword>
<dbReference type="SUPFAM" id="SSF63867">
    <property type="entry name" value="MoeA C-terminal domain-like"/>
    <property type="match status" value="1"/>
</dbReference>
<dbReference type="Gene3D" id="2.170.190.11">
    <property type="entry name" value="Molybdopterin biosynthesis moea protein, domain 3"/>
    <property type="match status" value="1"/>
</dbReference>
<comment type="similarity">
    <text evidence="3 7">Belongs to the MoeA family.</text>
</comment>
<dbReference type="EMBL" id="JAROCF010000001">
    <property type="protein sequence ID" value="MDN4614780.1"/>
    <property type="molecule type" value="Genomic_DNA"/>
</dbReference>
<protein>
    <recommendedName>
        <fullName evidence="7">Molybdopterin molybdenumtransferase</fullName>
        <ecNumber evidence="7">2.10.1.1</ecNumber>
    </recommendedName>
</protein>
<dbReference type="Pfam" id="PF03453">
    <property type="entry name" value="MoeA_N"/>
    <property type="match status" value="1"/>
</dbReference>
<evidence type="ECO:0000256" key="6">
    <source>
        <dbReference type="ARBA" id="ARBA00047317"/>
    </source>
</evidence>
<dbReference type="InterPro" id="IPR005111">
    <property type="entry name" value="MoeA_C_domain_IV"/>
</dbReference>
<comment type="function">
    <text evidence="1 7">Catalyzes the insertion of molybdate into adenylated molybdopterin with the concomitant release of AMP.</text>
</comment>
<dbReference type="RefSeq" id="WP_301212555.1">
    <property type="nucleotide sequence ID" value="NZ_JAROCF010000001.1"/>
</dbReference>
<evidence type="ECO:0000256" key="1">
    <source>
        <dbReference type="ARBA" id="ARBA00002901"/>
    </source>
</evidence>
<dbReference type="InterPro" id="IPR036135">
    <property type="entry name" value="MoeA_linker/N_sf"/>
</dbReference>
<accession>A0ABT8KBI1</accession>
<dbReference type="InterPro" id="IPR036425">
    <property type="entry name" value="MoaB/Mog-like_dom_sf"/>
</dbReference>
<dbReference type="SUPFAM" id="SSF63882">
    <property type="entry name" value="MoeA N-terminal region -like"/>
    <property type="match status" value="1"/>
</dbReference>
<dbReference type="EC" id="2.10.1.1" evidence="7"/>
<keyword evidence="5 7" id="KW-0501">Molybdenum cofactor biosynthesis</keyword>
<evidence type="ECO:0000256" key="3">
    <source>
        <dbReference type="ARBA" id="ARBA00010763"/>
    </source>
</evidence>
<comment type="caution">
    <text evidence="9">The sequence shown here is derived from an EMBL/GenBank/DDBJ whole genome shotgun (WGS) entry which is preliminary data.</text>
</comment>
<keyword evidence="4 7" id="KW-0500">Molybdenum</keyword>
<dbReference type="Pfam" id="PF00994">
    <property type="entry name" value="MoCF_biosynth"/>
    <property type="match status" value="1"/>
</dbReference>
<dbReference type="SUPFAM" id="SSF53218">
    <property type="entry name" value="Molybdenum cofactor biosynthesis proteins"/>
    <property type="match status" value="1"/>
</dbReference>
<dbReference type="InterPro" id="IPR005110">
    <property type="entry name" value="MoeA_linker/N"/>
</dbReference>
<evidence type="ECO:0000313" key="9">
    <source>
        <dbReference type="EMBL" id="MDN4614780.1"/>
    </source>
</evidence>
<feature type="domain" description="MoaB/Mog" evidence="8">
    <location>
        <begin position="190"/>
        <end position="326"/>
    </location>
</feature>
<keyword evidence="7" id="KW-0808">Transferase</keyword>
<dbReference type="SMART" id="SM00852">
    <property type="entry name" value="MoCF_biosynth"/>
    <property type="match status" value="1"/>
</dbReference>
<dbReference type="Proteomes" id="UP001174208">
    <property type="component" value="Unassembled WGS sequence"/>
</dbReference>
<sequence length="404" mass="41751">MTRPRSVEEHAETIERLLDPLCTEPATATVPLAEAAGRVTAEDVRSEVDLPLFRNSQMDGYAVRAADVAAAPLALEVAGDIPAGHTVPVVLHAGTAIRIMTGAPVPDGADAVVPVEDTELVLGRDDDLHGAVVEVRRPRSVGEFVRERGSDLRRGDLLVPAGTRLAARHLAALASAGVEAVGVREPLRVAVLSTGSELVASGERAGFGQVFDANGVALAALVQEAGAVVSLREACADDPEAFGRLLDRAIAVSDLVLTSGGISQGAYEVVREVVVPRGGEVTTVAMQPGGPQATALVDGVPVVCFPGNPVSTQVSFTVFVRDLLRTAAGLPPAPRRRATLAEGLRSVPGRRQFLRGRTDGDAVVAVSGPGSHLVAAMARADVLIDVPAEVEALAAGQEVTVWAL</sequence>
<name>A0ABT8KBI1_9MICO</name>
<keyword evidence="10" id="KW-1185">Reference proteome</keyword>
<comment type="catalytic activity">
    <reaction evidence="6">
        <text>adenylyl-molybdopterin + molybdate = Mo-molybdopterin + AMP + H(+)</text>
        <dbReference type="Rhea" id="RHEA:35047"/>
        <dbReference type="ChEBI" id="CHEBI:15378"/>
        <dbReference type="ChEBI" id="CHEBI:36264"/>
        <dbReference type="ChEBI" id="CHEBI:62727"/>
        <dbReference type="ChEBI" id="CHEBI:71302"/>
        <dbReference type="ChEBI" id="CHEBI:456215"/>
        <dbReference type="EC" id="2.10.1.1"/>
    </reaction>
</comment>
<dbReference type="Gene3D" id="2.40.340.10">
    <property type="entry name" value="MoeA, C-terminal, domain IV"/>
    <property type="match status" value="1"/>
</dbReference>
<dbReference type="Pfam" id="PF03454">
    <property type="entry name" value="MoeA_C"/>
    <property type="match status" value="1"/>
</dbReference>
<comment type="cofactor">
    <cofactor evidence="7">
        <name>Mg(2+)</name>
        <dbReference type="ChEBI" id="CHEBI:18420"/>
    </cofactor>
</comment>
<dbReference type="CDD" id="cd00887">
    <property type="entry name" value="MoeA"/>
    <property type="match status" value="1"/>
</dbReference>
<comment type="pathway">
    <text evidence="2 7">Cofactor biosynthesis; molybdopterin biosynthesis.</text>
</comment>
<evidence type="ECO:0000256" key="7">
    <source>
        <dbReference type="RuleBase" id="RU365090"/>
    </source>
</evidence>
<dbReference type="PANTHER" id="PTHR10192:SF5">
    <property type="entry name" value="GEPHYRIN"/>
    <property type="match status" value="1"/>
</dbReference>
<dbReference type="NCBIfam" id="TIGR00177">
    <property type="entry name" value="molyb_syn"/>
    <property type="match status" value="1"/>
</dbReference>
<gene>
    <name evidence="9" type="ORF">P5G50_09965</name>
</gene>
<dbReference type="InterPro" id="IPR036688">
    <property type="entry name" value="MoeA_C_domain_IV_sf"/>
</dbReference>
<evidence type="ECO:0000256" key="5">
    <source>
        <dbReference type="ARBA" id="ARBA00023150"/>
    </source>
</evidence>
<dbReference type="InterPro" id="IPR001453">
    <property type="entry name" value="MoaB/Mog_dom"/>
</dbReference>
<evidence type="ECO:0000259" key="8">
    <source>
        <dbReference type="SMART" id="SM00852"/>
    </source>
</evidence>
<dbReference type="NCBIfam" id="NF045515">
    <property type="entry name" value="Glp_gephyrin"/>
    <property type="match status" value="1"/>
</dbReference>
<dbReference type="InterPro" id="IPR038987">
    <property type="entry name" value="MoeA-like"/>
</dbReference>
<dbReference type="Gene3D" id="3.90.105.10">
    <property type="entry name" value="Molybdopterin biosynthesis moea protein, domain 2"/>
    <property type="match status" value="1"/>
</dbReference>